<accession>A0A151GJJ4</accession>
<dbReference type="STRING" id="98403.A0A151GJJ4"/>
<evidence type="ECO:0000256" key="1">
    <source>
        <dbReference type="SAM" id="MobiDB-lite"/>
    </source>
</evidence>
<feature type="compositionally biased region" description="Polar residues" evidence="1">
    <location>
        <begin position="515"/>
        <end position="524"/>
    </location>
</feature>
<comment type="caution">
    <text evidence="3">The sequence shown here is derived from an EMBL/GenBank/DDBJ whole genome shotgun (WGS) entry which is preliminary data.</text>
</comment>
<evidence type="ECO:0000313" key="4">
    <source>
        <dbReference type="Proteomes" id="UP000076580"/>
    </source>
</evidence>
<dbReference type="GO" id="GO:0006874">
    <property type="term" value="P:intracellular calcium ion homeostasis"/>
    <property type="evidence" value="ECO:0007669"/>
    <property type="project" value="TreeGrafter"/>
</dbReference>
<feature type="domain" description="CID" evidence="2">
    <location>
        <begin position="25"/>
        <end position="174"/>
    </location>
</feature>
<dbReference type="AlphaFoldDB" id="A0A151GJJ4"/>
<dbReference type="InParanoid" id="A0A151GJJ4"/>
<feature type="compositionally biased region" description="Gly residues" evidence="1">
    <location>
        <begin position="528"/>
        <end position="552"/>
    </location>
</feature>
<keyword evidence="4" id="KW-1185">Reference proteome</keyword>
<dbReference type="InterPro" id="IPR006569">
    <property type="entry name" value="CID_dom"/>
</dbReference>
<proteinExistence type="predicted"/>
<dbReference type="InterPro" id="IPR008942">
    <property type="entry name" value="ENTH_VHS"/>
</dbReference>
<feature type="compositionally biased region" description="Basic and acidic residues" evidence="1">
    <location>
        <begin position="309"/>
        <end position="330"/>
    </location>
</feature>
<feature type="compositionally biased region" description="Low complexity" evidence="1">
    <location>
        <begin position="358"/>
        <end position="368"/>
    </location>
</feature>
<evidence type="ECO:0000313" key="3">
    <source>
        <dbReference type="EMBL" id="KYK57274.1"/>
    </source>
</evidence>
<dbReference type="Pfam" id="PF04818">
    <property type="entry name" value="CID"/>
    <property type="match status" value="1"/>
</dbReference>
<evidence type="ECO:0000259" key="2">
    <source>
        <dbReference type="PROSITE" id="PS51391"/>
    </source>
</evidence>
<reference evidence="3 4" key="1">
    <citation type="journal article" date="2016" name="Sci. Rep.">
        <title>Insights into Adaptations to a Near-Obligate Nematode Endoparasitic Lifestyle from the Finished Genome of Drechmeria coniospora.</title>
        <authorList>
            <person name="Zhang L."/>
            <person name="Zhou Z."/>
            <person name="Guo Q."/>
            <person name="Fokkens L."/>
            <person name="Miskei M."/>
            <person name="Pocsi I."/>
            <person name="Zhang W."/>
            <person name="Chen M."/>
            <person name="Wang L."/>
            <person name="Sun Y."/>
            <person name="Donzelli B.G."/>
            <person name="Gibson D.M."/>
            <person name="Nelson D.R."/>
            <person name="Luo J.G."/>
            <person name="Rep M."/>
            <person name="Liu H."/>
            <person name="Yang S."/>
            <person name="Wang J."/>
            <person name="Krasnoff S.B."/>
            <person name="Xu Y."/>
            <person name="Molnar I."/>
            <person name="Lin M."/>
        </authorList>
    </citation>
    <scope>NUCLEOTIDE SEQUENCE [LARGE SCALE GENOMIC DNA]</scope>
    <source>
        <strain evidence="3 4">ARSEF 6962</strain>
    </source>
</reference>
<dbReference type="GeneID" id="63716924"/>
<dbReference type="PROSITE" id="PS51391">
    <property type="entry name" value="CID"/>
    <property type="match status" value="1"/>
</dbReference>
<sequence length="563" mass="62059">MTTPDLMLSKAALTAALIRQDPIALSRNAMDEFVTVINKTLNECSRPHVQECKNWIVANIVPSNGRTTLLAKFLAALSDSMDRDVKRPSVKKRRLHILYIVNDVLHHVVVRQGNRAFGIAWSAQLPAMITAAAFFDNCPRHLAKVNDLIALWAEKDYLPAGILDRLRSAFRSASNKSSGFPLHPSDGPPPPANDGAHTRSAFHGYASVPWHGQPAASWLPQLAWGATMPVRPQAICRLELELARGDDEYVEDLEESVRSASDHLQRREASDLSRATTGALGDVSQRDMAEMKMAARDSYYSWTRAQCQHPKDRPSKAGRMTEARRTRSNERSISPRRSPYSRSPKRPKFGTRSRSRSRSTASDSTHSASRSRRRYSSRSRSRSPARRRGRSRSRSSRSPTSSRSRSHSRTNVAAPRSPQKSSYHHHGANRNAGHYPDSGSSQQEINAMPAMPPSSMEAVPVPPPPPIGYQGTFPPPPPPPPPPQGWNTNQQDFLPPYMARGERSTTRPMPPLPPQSSFNRAQQFSNGWGQGGGQGGGGGGGSRGNRGYGRGYGQRDHGNFGSR</sequence>
<feature type="region of interest" description="Disordered" evidence="1">
    <location>
        <begin position="304"/>
        <end position="563"/>
    </location>
</feature>
<dbReference type="RefSeq" id="XP_040656626.1">
    <property type="nucleotide sequence ID" value="XM_040801593.1"/>
</dbReference>
<protein>
    <recommendedName>
        <fullName evidence="2">CID domain-containing protein</fullName>
    </recommendedName>
</protein>
<gene>
    <name evidence="3" type="ORF">DCS_04281</name>
</gene>
<feature type="compositionally biased region" description="Pro residues" evidence="1">
    <location>
        <begin position="460"/>
        <end position="484"/>
    </location>
</feature>
<dbReference type="Gene3D" id="1.25.40.90">
    <property type="match status" value="1"/>
</dbReference>
<feature type="compositionally biased region" description="Basic and acidic residues" evidence="1">
    <location>
        <begin position="259"/>
        <end position="271"/>
    </location>
</feature>
<feature type="region of interest" description="Disordered" evidence="1">
    <location>
        <begin position="259"/>
        <end position="283"/>
    </location>
</feature>
<dbReference type="Proteomes" id="UP000076580">
    <property type="component" value="Chromosome 02"/>
</dbReference>
<organism evidence="3 4">
    <name type="scientific">Drechmeria coniospora</name>
    <name type="common">Nematophagous fungus</name>
    <name type="synonym">Meria coniospora</name>
    <dbReference type="NCBI Taxonomy" id="98403"/>
    <lineage>
        <taxon>Eukaryota</taxon>
        <taxon>Fungi</taxon>
        <taxon>Dikarya</taxon>
        <taxon>Ascomycota</taxon>
        <taxon>Pezizomycotina</taxon>
        <taxon>Sordariomycetes</taxon>
        <taxon>Hypocreomycetidae</taxon>
        <taxon>Hypocreales</taxon>
        <taxon>Ophiocordycipitaceae</taxon>
        <taxon>Drechmeria</taxon>
    </lineage>
</organism>
<dbReference type="EMBL" id="LAYC01000002">
    <property type="protein sequence ID" value="KYK57274.1"/>
    <property type="molecule type" value="Genomic_DNA"/>
</dbReference>
<name>A0A151GJJ4_DRECN</name>
<feature type="compositionally biased region" description="Basic and acidic residues" evidence="1">
    <location>
        <begin position="553"/>
        <end position="563"/>
    </location>
</feature>
<feature type="compositionally biased region" description="Low complexity" evidence="1">
    <location>
        <begin position="331"/>
        <end position="342"/>
    </location>
</feature>
<dbReference type="PANTHER" id="PTHR12323">
    <property type="entry name" value="SR-RELATED CTD ASSOCIATED FACTOR 6"/>
    <property type="match status" value="1"/>
</dbReference>
<feature type="region of interest" description="Disordered" evidence="1">
    <location>
        <begin position="177"/>
        <end position="199"/>
    </location>
</feature>
<feature type="compositionally biased region" description="Basic residues" evidence="1">
    <location>
        <begin position="343"/>
        <end position="357"/>
    </location>
</feature>
<dbReference type="GO" id="GO:0048471">
    <property type="term" value="C:perinuclear region of cytoplasm"/>
    <property type="evidence" value="ECO:0007669"/>
    <property type="project" value="TreeGrafter"/>
</dbReference>
<feature type="compositionally biased region" description="Basic residues" evidence="1">
    <location>
        <begin position="369"/>
        <end position="395"/>
    </location>
</feature>
<dbReference type="PANTHER" id="PTHR12323:SF0">
    <property type="entry name" value="CALCIUM HOMEOSTASIS ENDOPLASMIC RETICULUM PROTEIN"/>
    <property type="match status" value="1"/>
</dbReference>